<accession>A0ABD5MIR6</accession>
<proteinExistence type="predicted"/>
<evidence type="ECO:0000313" key="2">
    <source>
        <dbReference type="Proteomes" id="UP001589595"/>
    </source>
</evidence>
<dbReference type="AlphaFoldDB" id="A0ABD5MIR6"/>
<protein>
    <submittedName>
        <fullName evidence="1">Uncharacterized protein</fullName>
    </submittedName>
</protein>
<dbReference type="RefSeq" id="WP_222923518.1">
    <property type="nucleotide sequence ID" value="NZ_CP082287.1"/>
</dbReference>
<dbReference type="Proteomes" id="UP001589595">
    <property type="component" value="Unassembled WGS sequence"/>
</dbReference>
<dbReference type="GeneID" id="67212452"/>
<gene>
    <name evidence="1" type="ORF">ACFFOL_05995</name>
</gene>
<sequence length="128" mass="14348">MTDDVPDIEVQHSLRSRLTEQFDSELVDAAADIIPQFNQGEQAPEYRVAVAREFIELSENSQKQNENPLEDPDKSALVRAFTCVAAANGITETGIRGPCVHAVYEGGDEEQTAQFREDLKEIRTRLKQ</sequence>
<name>A0ABD5MIR6_9EURY</name>
<reference evidence="1" key="1">
    <citation type="submission" date="2024-09" db="EMBL/GenBank/DDBJ databases">
        <authorList>
            <person name="Sun Q."/>
        </authorList>
    </citation>
    <scope>NUCLEOTIDE SEQUENCE [LARGE SCALE GENOMIC DNA]</scope>
    <source>
        <strain evidence="1">JCM 31273</strain>
    </source>
</reference>
<dbReference type="EMBL" id="JBHMAJ010000005">
    <property type="protein sequence ID" value="MFB9823731.1"/>
    <property type="molecule type" value="Genomic_DNA"/>
</dbReference>
<keyword evidence="2" id="KW-1185">Reference proteome</keyword>
<evidence type="ECO:0000313" key="1">
    <source>
        <dbReference type="EMBL" id="MFB9823731.1"/>
    </source>
</evidence>
<organism evidence="1 2">
    <name type="scientific">Halobaculum roseum</name>
    <dbReference type="NCBI Taxonomy" id="2175149"/>
    <lineage>
        <taxon>Archaea</taxon>
        <taxon>Methanobacteriati</taxon>
        <taxon>Methanobacteriota</taxon>
        <taxon>Stenosarchaea group</taxon>
        <taxon>Halobacteria</taxon>
        <taxon>Halobacteriales</taxon>
        <taxon>Haloferacaceae</taxon>
        <taxon>Halobaculum</taxon>
    </lineage>
</organism>
<comment type="caution">
    <text evidence="1">The sequence shown here is derived from an EMBL/GenBank/DDBJ whole genome shotgun (WGS) entry which is preliminary data.</text>
</comment>